<dbReference type="SUPFAM" id="SSF55781">
    <property type="entry name" value="GAF domain-like"/>
    <property type="match status" value="1"/>
</dbReference>
<evidence type="ECO:0000256" key="10">
    <source>
        <dbReference type="ARBA" id="ARBA00023012"/>
    </source>
</evidence>
<dbReference type="PANTHER" id="PTHR43711:SF26">
    <property type="entry name" value="SENSOR HISTIDINE KINASE RCSC"/>
    <property type="match status" value="1"/>
</dbReference>
<evidence type="ECO:0000256" key="4">
    <source>
        <dbReference type="ARBA" id="ARBA00022475"/>
    </source>
</evidence>
<dbReference type="GO" id="GO:0005524">
    <property type="term" value="F:ATP binding"/>
    <property type="evidence" value="ECO:0007669"/>
    <property type="project" value="UniProtKB-KW"/>
</dbReference>
<evidence type="ECO:0000256" key="12">
    <source>
        <dbReference type="SAM" id="Coils"/>
    </source>
</evidence>
<evidence type="ECO:0000256" key="9">
    <source>
        <dbReference type="ARBA" id="ARBA00022840"/>
    </source>
</evidence>
<dbReference type="PROSITE" id="PS50109">
    <property type="entry name" value="HIS_KIN"/>
    <property type="match status" value="1"/>
</dbReference>
<dbReference type="RefSeq" id="WP_169278999.1">
    <property type="nucleotide sequence ID" value="NZ_CP051680.1"/>
</dbReference>
<dbReference type="Gene3D" id="1.10.287.130">
    <property type="match status" value="1"/>
</dbReference>
<evidence type="ECO:0000313" key="16">
    <source>
        <dbReference type="EMBL" id="QJD82703.1"/>
    </source>
</evidence>
<dbReference type="Gene3D" id="6.10.340.10">
    <property type="match status" value="1"/>
</dbReference>
<keyword evidence="13" id="KW-1133">Transmembrane helix</keyword>
<feature type="domain" description="Histidine kinase" evidence="14">
    <location>
        <begin position="528"/>
        <end position="644"/>
    </location>
</feature>
<protein>
    <recommendedName>
        <fullName evidence="3">histidine kinase</fullName>
        <ecNumber evidence="3">2.7.13.3</ecNumber>
    </recommendedName>
</protein>
<reference evidence="16 17" key="1">
    <citation type="submission" date="2020-04" db="EMBL/GenBank/DDBJ databases">
        <title>Genome sequencing of novel species.</title>
        <authorList>
            <person name="Heo J."/>
            <person name="Kim S.-J."/>
            <person name="Kim J.-S."/>
            <person name="Hong S.-B."/>
            <person name="Kwon S.-W."/>
        </authorList>
    </citation>
    <scope>NUCLEOTIDE SEQUENCE [LARGE SCALE GENOMIC DNA]</scope>
    <source>
        <strain evidence="16 17">MFER-1</strain>
    </source>
</reference>
<evidence type="ECO:0000256" key="3">
    <source>
        <dbReference type="ARBA" id="ARBA00012438"/>
    </source>
</evidence>
<name>A0A7Z2ZK87_9BACL</name>
<dbReference type="PROSITE" id="PS50885">
    <property type="entry name" value="HAMP"/>
    <property type="match status" value="1"/>
</dbReference>
<dbReference type="InterPro" id="IPR029016">
    <property type="entry name" value="GAF-like_dom_sf"/>
</dbReference>
<evidence type="ECO:0000256" key="11">
    <source>
        <dbReference type="ARBA" id="ARBA00023136"/>
    </source>
</evidence>
<dbReference type="InterPro" id="IPR003660">
    <property type="entry name" value="HAMP_dom"/>
</dbReference>
<sequence>MFNTRFSIRSKIVLGYLVIIICLGLSIFILSDRIDSMDKEIKFITNHDIEVHNLSNQIEKQVLDMVSGHRGYIISGEERYLDPYTMAKEMWVADYKQLFQLVTDNPSQQTNLDAIKTNIEQWIETMGEPIIALKNENKEQEILSLYKADTGKVILDRISSQLNDFRMIEKALTQQRSDILNQRNADLKVVLFLILLIVTVISLVVSYVISGTIVKSIKQVAKTIVDIASAEGNLSARRIVITTRDEIQDLGEATNQLLQSHESQNWLQTGIAEVGTAFQGHSQISELAQSAITKLAYLLNVSHGVFYRRSEDNLTMIASFAASGDVHSIAGFRIGEGIVGQAALEKRTFLLHSVPENHIKITTGLGQSSPKSILIVPIAFEGKIKGVIELASLEAFTPLQQQLVEQTSKTLGIAMNSVVTQMEVQRLLEDSQALSEELQAQTEELQQQAEELQAQSEELIAQQDELKASNDSLKLSEERLKRQQEQLLLSNQETEEKNEQVEIQNAVLEKQKAELISATRYKSEFLANMSHELRTPLNSLLILSQLLADNIEGNLHPKQIDFAKTIHTSGSDLLRLIDEILDLSKVESGQMIVEMEPVFLEEIKDSLWGVFQPMANDKGIDFHIHLEQSLPEAIYTDGHRLRQT</sequence>
<evidence type="ECO:0000256" key="1">
    <source>
        <dbReference type="ARBA" id="ARBA00000085"/>
    </source>
</evidence>
<keyword evidence="6" id="KW-0808">Transferase</keyword>
<dbReference type="InterPro" id="IPR005467">
    <property type="entry name" value="His_kinase_dom"/>
</dbReference>
<evidence type="ECO:0000256" key="7">
    <source>
        <dbReference type="ARBA" id="ARBA00022741"/>
    </source>
</evidence>
<keyword evidence="9" id="KW-0067">ATP-binding</keyword>
<feature type="transmembrane region" description="Helical" evidence="13">
    <location>
        <begin position="189"/>
        <end position="209"/>
    </location>
</feature>
<evidence type="ECO:0000256" key="5">
    <source>
        <dbReference type="ARBA" id="ARBA00022553"/>
    </source>
</evidence>
<dbReference type="PANTHER" id="PTHR43711">
    <property type="entry name" value="TWO-COMPONENT HISTIDINE KINASE"/>
    <property type="match status" value="1"/>
</dbReference>
<keyword evidence="10" id="KW-0902">Two-component regulatory system</keyword>
<dbReference type="Proteomes" id="UP000502248">
    <property type="component" value="Chromosome"/>
</dbReference>
<evidence type="ECO:0000259" key="15">
    <source>
        <dbReference type="PROSITE" id="PS50885"/>
    </source>
</evidence>
<keyword evidence="13" id="KW-0812">Transmembrane</keyword>
<evidence type="ECO:0000256" key="2">
    <source>
        <dbReference type="ARBA" id="ARBA00004651"/>
    </source>
</evidence>
<feature type="transmembrane region" description="Helical" evidence="13">
    <location>
        <begin position="12"/>
        <end position="30"/>
    </location>
</feature>
<dbReference type="AlphaFoldDB" id="A0A7Z2ZK87"/>
<dbReference type="InterPro" id="IPR036890">
    <property type="entry name" value="HATPase_C_sf"/>
</dbReference>
<comment type="subcellular location">
    <subcellularLocation>
        <location evidence="2">Cell membrane</location>
        <topology evidence="2">Multi-pass membrane protein</topology>
    </subcellularLocation>
</comment>
<gene>
    <name evidence="16" type="ORF">HH215_05565</name>
</gene>
<dbReference type="Pfam" id="PF00672">
    <property type="entry name" value="HAMP"/>
    <property type="match status" value="1"/>
</dbReference>
<dbReference type="InterPro" id="IPR050736">
    <property type="entry name" value="Sensor_HK_Regulatory"/>
</dbReference>
<dbReference type="EC" id="2.7.13.3" evidence="3"/>
<dbReference type="Gene3D" id="3.30.565.10">
    <property type="entry name" value="Histidine kinase-like ATPase, C-terminal domain"/>
    <property type="match status" value="1"/>
</dbReference>
<dbReference type="CDD" id="cd19410">
    <property type="entry name" value="HK9-like_sensor"/>
    <property type="match status" value="1"/>
</dbReference>
<dbReference type="EMBL" id="CP051680">
    <property type="protein sequence ID" value="QJD82703.1"/>
    <property type="molecule type" value="Genomic_DNA"/>
</dbReference>
<dbReference type="GO" id="GO:0000155">
    <property type="term" value="F:phosphorelay sensor kinase activity"/>
    <property type="evidence" value="ECO:0007669"/>
    <property type="project" value="InterPro"/>
</dbReference>
<dbReference type="Pfam" id="PF13185">
    <property type="entry name" value="GAF_2"/>
    <property type="match status" value="1"/>
</dbReference>
<feature type="domain" description="HAMP" evidence="15">
    <location>
        <begin position="211"/>
        <end position="260"/>
    </location>
</feature>
<proteinExistence type="predicted"/>
<feature type="coiled-coil region" evidence="12">
    <location>
        <begin position="424"/>
        <end position="518"/>
    </location>
</feature>
<dbReference type="KEGG" id="cheb:HH215_05565"/>
<accession>A0A7Z2ZK87</accession>
<dbReference type="Pfam" id="PF00512">
    <property type="entry name" value="HisKA"/>
    <property type="match status" value="1"/>
</dbReference>
<evidence type="ECO:0000259" key="14">
    <source>
        <dbReference type="PROSITE" id="PS50109"/>
    </source>
</evidence>
<keyword evidence="4" id="KW-1003">Cell membrane</keyword>
<evidence type="ECO:0000256" key="13">
    <source>
        <dbReference type="SAM" id="Phobius"/>
    </source>
</evidence>
<keyword evidence="12" id="KW-0175">Coiled coil</keyword>
<dbReference type="InterPro" id="IPR003018">
    <property type="entry name" value="GAF"/>
</dbReference>
<keyword evidence="7" id="KW-0547">Nucleotide-binding</keyword>
<dbReference type="SUPFAM" id="SSF55874">
    <property type="entry name" value="ATPase domain of HSP90 chaperone/DNA topoisomerase II/histidine kinase"/>
    <property type="match status" value="1"/>
</dbReference>
<keyword evidence="5" id="KW-0597">Phosphoprotein</keyword>
<dbReference type="Gene3D" id="3.30.450.40">
    <property type="match status" value="1"/>
</dbReference>
<evidence type="ECO:0000313" key="17">
    <source>
        <dbReference type="Proteomes" id="UP000502248"/>
    </source>
</evidence>
<evidence type="ECO:0000256" key="6">
    <source>
        <dbReference type="ARBA" id="ARBA00022679"/>
    </source>
</evidence>
<keyword evidence="11 13" id="KW-0472">Membrane</keyword>
<evidence type="ECO:0000256" key="8">
    <source>
        <dbReference type="ARBA" id="ARBA00022777"/>
    </source>
</evidence>
<comment type="catalytic activity">
    <reaction evidence="1">
        <text>ATP + protein L-histidine = ADP + protein N-phospho-L-histidine.</text>
        <dbReference type="EC" id="2.7.13.3"/>
    </reaction>
</comment>
<dbReference type="SUPFAM" id="SSF47384">
    <property type="entry name" value="Homodimeric domain of signal transducing histidine kinase"/>
    <property type="match status" value="1"/>
</dbReference>
<dbReference type="InterPro" id="IPR036097">
    <property type="entry name" value="HisK_dim/P_sf"/>
</dbReference>
<dbReference type="Pfam" id="PF05227">
    <property type="entry name" value="CHASE3"/>
    <property type="match status" value="1"/>
</dbReference>
<dbReference type="SMART" id="SM00388">
    <property type="entry name" value="HisKA"/>
    <property type="match status" value="1"/>
</dbReference>
<dbReference type="CDD" id="cd00082">
    <property type="entry name" value="HisKA"/>
    <property type="match status" value="1"/>
</dbReference>
<dbReference type="InterPro" id="IPR007891">
    <property type="entry name" value="CHASE3"/>
</dbReference>
<keyword evidence="17" id="KW-1185">Reference proteome</keyword>
<dbReference type="InterPro" id="IPR003661">
    <property type="entry name" value="HisK_dim/P_dom"/>
</dbReference>
<keyword evidence="8" id="KW-0418">Kinase</keyword>
<dbReference type="GO" id="GO:0005886">
    <property type="term" value="C:plasma membrane"/>
    <property type="evidence" value="ECO:0007669"/>
    <property type="project" value="UniProtKB-SubCell"/>
</dbReference>
<organism evidence="16 17">
    <name type="scientific">Cohnella herbarum</name>
    <dbReference type="NCBI Taxonomy" id="2728023"/>
    <lineage>
        <taxon>Bacteria</taxon>
        <taxon>Bacillati</taxon>
        <taxon>Bacillota</taxon>
        <taxon>Bacilli</taxon>
        <taxon>Bacillales</taxon>
        <taxon>Paenibacillaceae</taxon>
        <taxon>Cohnella</taxon>
    </lineage>
</organism>
<dbReference type="SMART" id="SM00065">
    <property type="entry name" value="GAF"/>
    <property type="match status" value="1"/>
</dbReference>